<dbReference type="EMBL" id="CP001344">
    <property type="protein sequence ID" value="ACL43878.1"/>
    <property type="molecule type" value="Genomic_DNA"/>
</dbReference>
<feature type="binding site" evidence="2">
    <location>
        <position position="296"/>
    </location>
    <ligand>
        <name>substrate</name>
    </ligand>
</feature>
<dbReference type="eggNOG" id="COG0406">
    <property type="taxonomic scope" value="Bacteria"/>
</dbReference>
<dbReference type="InterPro" id="IPR001345">
    <property type="entry name" value="PG/BPGM_mutase_AS"/>
</dbReference>
<dbReference type="InterPro" id="IPR050275">
    <property type="entry name" value="PGM_Phosphatase"/>
</dbReference>
<evidence type="ECO:0000256" key="1">
    <source>
        <dbReference type="PIRSR" id="PIRSR613078-1"/>
    </source>
</evidence>
<dbReference type="SUPFAM" id="SSF53254">
    <property type="entry name" value="Phosphoglycerate mutase-like"/>
    <property type="match status" value="2"/>
</dbReference>
<protein>
    <submittedName>
        <fullName evidence="3">Phosphoglycerate mutase</fullName>
    </submittedName>
</protein>
<accession>B8HPL7</accession>
<dbReference type="KEGG" id="cyn:Cyan7425_1508"/>
<sequence length="459" mass="51239">MEDKTLATRVILVRHGESTYNAEGRVQGHSDRSTLTSLGLATARQVGEALKGITFNAIYTSPLQRAEKTAQEIYTILQASETNPHLPQPQIVKDLIEIGLPLWEEMRFEEVKVKDPEGYLNWKFHPHQLKMELPTATGTQILYPVRELYEQARRCWQSLLPLHPDSTILLVAHSGINRALLGTALGLGPEHYLILQQANCAISVLNFPQGWEQPAQLESLNLTSHLGNPLPRPRTGDQTLRLLLVRHGETDWNRQGRFQGQIDVPLNSTGRLQAEQVAEFLRSVPLDFAVSSPMLRPRETAEAILHHHPQVALRFMDDLREISHGAWEGQLETEVEQQFPGELQRWRDTPAQVQMPAGENLQQVWDRAIAAWTDIVKTAKADPRQPKLGLVVAHDAINKVILCHVAGLTPEHFWSFKQGNGAVSVIDYPLAEEGPALLQSTNITTHLGGVLDRTAAGAL</sequence>
<dbReference type="OrthoDB" id="9781415at2"/>
<dbReference type="PANTHER" id="PTHR48100">
    <property type="entry name" value="BROAD-SPECIFICITY PHOSPHATASE YOR283W-RELATED"/>
    <property type="match status" value="1"/>
</dbReference>
<proteinExistence type="predicted"/>
<dbReference type="GO" id="GO:0016791">
    <property type="term" value="F:phosphatase activity"/>
    <property type="evidence" value="ECO:0007669"/>
    <property type="project" value="TreeGrafter"/>
</dbReference>
<feature type="active site" description="Proton donor/acceptor" evidence="1">
    <location>
        <position position="321"/>
    </location>
</feature>
<dbReference type="HOGENOM" id="CLU_035286_1_0_3"/>
<dbReference type="AlphaFoldDB" id="B8HPL7"/>
<feature type="active site" description="Tele-phosphohistidine intermediate" evidence="1">
    <location>
        <position position="247"/>
    </location>
</feature>
<reference evidence="3" key="1">
    <citation type="submission" date="2009-01" db="EMBL/GenBank/DDBJ databases">
        <title>Complete sequence of chromosome Cyanothece sp. PCC 7425.</title>
        <authorList>
            <consortium name="US DOE Joint Genome Institute"/>
            <person name="Lucas S."/>
            <person name="Copeland A."/>
            <person name="Lapidus A."/>
            <person name="Glavina del Rio T."/>
            <person name="Dalin E."/>
            <person name="Tice H."/>
            <person name="Bruce D."/>
            <person name="Goodwin L."/>
            <person name="Pitluck S."/>
            <person name="Sims D."/>
            <person name="Meineke L."/>
            <person name="Brettin T."/>
            <person name="Detter J.C."/>
            <person name="Han C."/>
            <person name="Larimer F."/>
            <person name="Land M."/>
            <person name="Hauser L."/>
            <person name="Kyrpides N."/>
            <person name="Ovchinnikova G."/>
            <person name="Liberton M."/>
            <person name="Stoeckel J."/>
            <person name="Banerjee A."/>
            <person name="Singh A."/>
            <person name="Page L."/>
            <person name="Sato H."/>
            <person name="Zhao L."/>
            <person name="Sherman L."/>
            <person name="Pakrasi H."/>
            <person name="Richardson P."/>
        </authorList>
    </citation>
    <scope>NUCLEOTIDE SEQUENCE</scope>
    <source>
        <strain evidence="3">PCC 7425</strain>
    </source>
</reference>
<organism evidence="3">
    <name type="scientific">Cyanothece sp. (strain PCC 7425 / ATCC 29141)</name>
    <dbReference type="NCBI Taxonomy" id="395961"/>
    <lineage>
        <taxon>Bacteria</taxon>
        <taxon>Bacillati</taxon>
        <taxon>Cyanobacteriota</taxon>
        <taxon>Cyanophyceae</taxon>
        <taxon>Gomontiellales</taxon>
        <taxon>Cyanothecaceae</taxon>
        <taxon>Cyanothece</taxon>
    </lineage>
</organism>
<dbReference type="STRING" id="395961.Cyan7425_1508"/>
<dbReference type="PANTHER" id="PTHR48100:SF10">
    <property type="entry name" value="2-CARBOXY-D-ARABINITOL-1-PHOSPHATASE-RELATED"/>
    <property type="match status" value="1"/>
</dbReference>
<dbReference type="PROSITE" id="PS00175">
    <property type="entry name" value="PG_MUTASE"/>
    <property type="match status" value="2"/>
</dbReference>
<dbReference type="InterPro" id="IPR029033">
    <property type="entry name" value="His_PPase_superfam"/>
</dbReference>
<dbReference type="Gene3D" id="3.40.50.1240">
    <property type="entry name" value="Phosphoglycerate mutase-like"/>
    <property type="match status" value="2"/>
</dbReference>
<evidence type="ECO:0000313" key="3">
    <source>
        <dbReference type="EMBL" id="ACL43878.1"/>
    </source>
</evidence>
<dbReference type="CDD" id="cd07067">
    <property type="entry name" value="HP_PGM_like"/>
    <property type="match status" value="2"/>
</dbReference>
<dbReference type="Pfam" id="PF00300">
    <property type="entry name" value="His_Phos_1"/>
    <property type="match status" value="2"/>
</dbReference>
<name>B8HPL7_CYAP4</name>
<dbReference type="InterPro" id="IPR013078">
    <property type="entry name" value="His_Pase_superF_clade-1"/>
</dbReference>
<feature type="binding site" evidence="2">
    <location>
        <begin position="246"/>
        <end position="253"/>
    </location>
    <ligand>
        <name>substrate</name>
    </ligand>
</feature>
<evidence type="ECO:0000256" key="2">
    <source>
        <dbReference type="PIRSR" id="PIRSR613078-2"/>
    </source>
</evidence>
<gene>
    <name evidence="3" type="ordered locus">Cyan7425_1508</name>
</gene>
<dbReference type="SMART" id="SM00855">
    <property type="entry name" value="PGAM"/>
    <property type="match status" value="2"/>
</dbReference>